<dbReference type="SUPFAM" id="SSF51338">
    <property type="entry name" value="Composite domain of metallo-dependent hydrolases"/>
    <property type="match status" value="1"/>
</dbReference>
<evidence type="ECO:0000256" key="3">
    <source>
        <dbReference type="ARBA" id="ARBA00011899"/>
    </source>
</evidence>
<proteinExistence type="inferred from homology"/>
<dbReference type="GO" id="GO:0008448">
    <property type="term" value="F:N-acetylglucosamine-6-phosphate deacetylase activity"/>
    <property type="evidence" value="ECO:0007669"/>
    <property type="project" value="UniProtKB-EC"/>
</dbReference>
<organism evidence="10">
    <name type="scientific">Heliothis virescens</name>
    <name type="common">Tobacco budworm moth</name>
    <dbReference type="NCBI Taxonomy" id="7102"/>
    <lineage>
        <taxon>Eukaryota</taxon>
        <taxon>Metazoa</taxon>
        <taxon>Ecdysozoa</taxon>
        <taxon>Arthropoda</taxon>
        <taxon>Hexapoda</taxon>
        <taxon>Insecta</taxon>
        <taxon>Pterygota</taxon>
        <taxon>Neoptera</taxon>
        <taxon>Endopterygota</taxon>
        <taxon>Lepidoptera</taxon>
        <taxon>Glossata</taxon>
        <taxon>Ditrysia</taxon>
        <taxon>Noctuoidea</taxon>
        <taxon>Noctuidae</taxon>
        <taxon>Heliothinae</taxon>
        <taxon>Heliothis</taxon>
    </lineage>
</organism>
<dbReference type="STRING" id="7102.A0A2A4J876"/>
<comment type="similarity">
    <text evidence="2">Belongs to the metallo-dependent hydrolases superfamily. NagA family.</text>
</comment>
<dbReference type="GO" id="GO:0106279">
    <property type="term" value="P:negative regulation of UDP-N-acetylglucosamine biosynthetic process"/>
    <property type="evidence" value="ECO:0007669"/>
    <property type="project" value="UniProtKB-ARBA"/>
</dbReference>
<keyword evidence="6" id="KW-0378">Hydrolase</keyword>
<dbReference type="Pfam" id="PF01979">
    <property type="entry name" value="Amidohydro_1"/>
    <property type="match status" value="2"/>
</dbReference>
<reference evidence="10" key="1">
    <citation type="submission" date="2017-09" db="EMBL/GenBank/DDBJ databases">
        <title>Contemporary evolution of a Lepidopteran species, Heliothis virescens, in response to modern agricultural practices.</title>
        <authorList>
            <person name="Fritz M.L."/>
            <person name="Deyonke A.M."/>
            <person name="Papanicolaou A."/>
            <person name="Micinski S."/>
            <person name="Westbrook J."/>
            <person name="Gould F."/>
        </authorList>
    </citation>
    <scope>NUCLEOTIDE SEQUENCE [LARGE SCALE GENOMIC DNA]</scope>
    <source>
        <strain evidence="10">HvINT-</strain>
        <tissue evidence="10">Whole body</tissue>
    </source>
</reference>
<evidence type="ECO:0000256" key="6">
    <source>
        <dbReference type="ARBA" id="ARBA00022801"/>
    </source>
</evidence>
<dbReference type="InterPro" id="IPR006680">
    <property type="entry name" value="Amidohydro-rel"/>
</dbReference>
<dbReference type="InterPro" id="IPR011059">
    <property type="entry name" value="Metal-dep_hydrolase_composite"/>
</dbReference>
<dbReference type="PANTHER" id="PTHR11113">
    <property type="entry name" value="N-ACETYLGLUCOSAMINE-6-PHOSPHATE DEACETYLASE"/>
    <property type="match status" value="1"/>
</dbReference>
<keyword evidence="5" id="KW-0479">Metal-binding</keyword>
<feature type="domain" description="Amidohydrolase-related" evidence="9">
    <location>
        <begin position="58"/>
        <end position="267"/>
    </location>
</feature>
<dbReference type="PANTHER" id="PTHR11113:SF14">
    <property type="entry name" value="N-ACETYLGLUCOSAMINE-6-PHOSPHATE DEACETYLASE"/>
    <property type="match status" value="1"/>
</dbReference>
<keyword evidence="7" id="KW-0119">Carbohydrate metabolism</keyword>
<sequence>MKPKSGLTRFHNCYILRDSKIIKEDLWIRDGKIENPEQVFYVEQLQADVTVNCEGLLIAPGFIDIQINGGWGVDFSYDSDNVKEGLRKVSKELLAHGVTSFCPTMVTSDVEKYRKILPLIKMTDGGKHGATILGLHLEGPFINLAKKGAHMEEYIRIPENGIKTIEEVYGSLDNVVIITLAPELPGATEAIKDLTEMGIKVALGHSTASLAQGEEAVECGANLITHLFNAMLPFHHRDPGLVGLLASTTQKQVFYGIISDGIHTHPAALRIASRTNPEGGWGVDFSYDSDNVKEGLRKVSKELLAHGVTSFCPTMVTSDVEKYRKILPLIKMTDGGKHGATILGLHLEGPFINLAKKGAHMEEYIRIPENGIKTIEEVYGSLDNVVIITLAPELPGATEAIKDLTEMGIKVALGHSTASLAQGEEAVECGANLITHLFNAMLPFHHRDPGLVGLLASTTQKQVFYGIISDGIHTHPAALRIASRTNPEGLILVSDAVASQGLADGNYHIGPQHVTVEGGRAYVTGTKVLCGSTTALDECVATFKKSLECSLEYALEAASLHPAKALGIDNRKGRLNFGCDADFVMLHPDTIKIESTWIAGECVYKCNKM</sequence>
<accession>A0A2A4J876</accession>
<gene>
    <name evidence="10" type="ORF">B5V51_5364</name>
</gene>
<evidence type="ECO:0000256" key="4">
    <source>
        <dbReference type="ARBA" id="ARBA00018029"/>
    </source>
</evidence>
<evidence type="ECO:0000256" key="8">
    <source>
        <dbReference type="ARBA" id="ARBA00047647"/>
    </source>
</evidence>
<dbReference type="NCBIfam" id="TIGR00221">
    <property type="entry name" value="nagA"/>
    <property type="match status" value="1"/>
</dbReference>
<dbReference type="GO" id="GO:0006046">
    <property type="term" value="P:N-acetylglucosamine catabolic process"/>
    <property type="evidence" value="ECO:0007669"/>
    <property type="project" value="TreeGrafter"/>
</dbReference>
<comment type="cofactor">
    <cofactor evidence="1">
        <name>a divalent metal cation</name>
        <dbReference type="ChEBI" id="CHEBI:60240"/>
    </cofactor>
</comment>
<dbReference type="Gene3D" id="3.20.20.140">
    <property type="entry name" value="Metal-dependent hydrolases"/>
    <property type="match status" value="2"/>
</dbReference>
<comment type="caution">
    <text evidence="10">The sequence shown here is derived from an EMBL/GenBank/DDBJ whole genome shotgun (WGS) entry which is preliminary data.</text>
</comment>
<feature type="domain" description="Amidohydrolase-related" evidence="9">
    <location>
        <begin position="287"/>
        <end position="589"/>
    </location>
</feature>
<comment type="catalytic activity">
    <reaction evidence="8">
        <text>N-acetyl-D-glucosamine 6-phosphate + H2O = D-glucosamine 6-phosphate + acetate</text>
        <dbReference type="Rhea" id="RHEA:22936"/>
        <dbReference type="ChEBI" id="CHEBI:15377"/>
        <dbReference type="ChEBI" id="CHEBI:30089"/>
        <dbReference type="ChEBI" id="CHEBI:57513"/>
        <dbReference type="ChEBI" id="CHEBI:58725"/>
        <dbReference type="EC" id="3.5.1.25"/>
    </reaction>
</comment>
<dbReference type="EMBL" id="NWSH01002427">
    <property type="protein sequence ID" value="PCG68327.1"/>
    <property type="molecule type" value="Genomic_DNA"/>
</dbReference>
<dbReference type="AlphaFoldDB" id="A0A2A4J876"/>
<dbReference type="FunFam" id="3.20.20.140:FF:000023">
    <property type="entry name" value="N-acetylglucosamine-6-phosphate deacetylase"/>
    <property type="match status" value="2"/>
</dbReference>
<dbReference type="InterPro" id="IPR032466">
    <property type="entry name" value="Metal_Hydrolase"/>
</dbReference>
<dbReference type="InterPro" id="IPR003764">
    <property type="entry name" value="GlcNAc_6-P_deAcase"/>
</dbReference>
<dbReference type="CDD" id="cd00854">
    <property type="entry name" value="NagA"/>
    <property type="match status" value="1"/>
</dbReference>
<dbReference type="EC" id="3.5.1.25" evidence="3"/>
<dbReference type="GO" id="GO:0046872">
    <property type="term" value="F:metal ion binding"/>
    <property type="evidence" value="ECO:0007669"/>
    <property type="project" value="UniProtKB-KW"/>
</dbReference>
<evidence type="ECO:0000256" key="7">
    <source>
        <dbReference type="ARBA" id="ARBA00023277"/>
    </source>
</evidence>
<dbReference type="SUPFAM" id="SSF51556">
    <property type="entry name" value="Metallo-dependent hydrolases"/>
    <property type="match status" value="2"/>
</dbReference>
<evidence type="ECO:0000313" key="10">
    <source>
        <dbReference type="EMBL" id="PCG68327.1"/>
    </source>
</evidence>
<protein>
    <recommendedName>
        <fullName evidence="4">N-acetylglucosamine-6-phosphate deacetylase</fullName>
        <ecNumber evidence="3">3.5.1.25</ecNumber>
    </recommendedName>
</protein>
<dbReference type="GO" id="GO:0019262">
    <property type="term" value="P:N-acetylneuraminate catabolic process"/>
    <property type="evidence" value="ECO:0007669"/>
    <property type="project" value="UniProtKB-ARBA"/>
</dbReference>
<evidence type="ECO:0000256" key="5">
    <source>
        <dbReference type="ARBA" id="ARBA00022723"/>
    </source>
</evidence>
<name>A0A2A4J876_HELVI</name>
<evidence type="ECO:0000256" key="2">
    <source>
        <dbReference type="ARBA" id="ARBA00010716"/>
    </source>
</evidence>
<evidence type="ECO:0000256" key="1">
    <source>
        <dbReference type="ARBA" id="ARBA00001968"/>
    </source>
</evidence>
<dbReference type="Gene3D" id="2.30.40.10">
    <property type="entry name" value="Urease, subunit C, domain 1"/>
    <property type="match status" value="1"/>
</dbReference>
<evidence type="ECO:0000259" key="9">
    <source>
        <dbReference type="Pfam" id="PF01979"/>
    </source>
</evidence>